<comment type="caution">
    <text evidence="1">The sequence shown here is derived from an EMBL/GenBank/DDBJ whole genome shotgun (WGS) entry which is preliminary data.</text>
</comment>
<dbReference type="EMBL" id="CM042035">
    <property type="protein sequence ID" value="KAI3755149.1"/>
    <property type="molecule type" value="Genomic_DNA"/>
</dbReference>
<dbReference type="Proteomes" id="UP001056120">
    <property type="component" value="Linkage Group LG18"/>
</dbReference>
<gene>
    <name evidence="1" type="ORF">L1987_54944</name>
</gene>
<evidence type="ECO:0000313" key="2">
    <source>
        <dbReference type="Proteomes" id="UP001056120"/>
    </source>
</evidence>
<name>A0ACB9E8C2_9ASTR</name>
<evidence type="ECO:0000313" key="1">
    <source>
        <dbReference type="EMBL" id="KAI3755149.1"/>
    </source>
</evidence>
<organism evidence="1 2">
    <name type="scientific">Smallanthus sonchifolius</name>
    <dbReference type="NCBI Taxonomy" id="185202"/>
    <lineage>
        <taxon>Eukaryota</taxon>
        <taxon>Viridiplantae</taxon>
        <taxon>Streptophyta</taxon>
        <taxon>Embryophyta</taxon>
        <taxon>Tracheophyta</taxon>
        <taxon>Spermatophyta</taxon>
        <taxon>Magnoliopsida</taxon>
        <taxon>eudicotyledons</taxon>
        <taxon>Gunneridae</taxon>
        <taxon>Pentapetalae</taxon>
        <taxon>asterids</taxon>
        <taxon>campanulids</taxon>
        <taxon>Asterales</taxon>
        <taxon>Asteraceae</taxon>
        <taxon>Asteroideae</taxon>
        <taxon>Heliantheae alliance</taxon>
        <taxon>Millerieae</taxon>
        <taxon>Smallanthus</taxon>
    </lineage>
</organism>
<sequence length="107" mass="12506">MFNLKISEVLQKMNFAWQFLYLMQQEVYISAVTIPLHVCQFYSNGPQNHKQTQWSSPDAGSWCNSDANRSSSRLRIVGRLRRSANRSSSRGRLERRCSHPVTNFRIK</sequence>
<accession>A0ACB9E8C2</accession>
<reference evidence="1 2" key="2">
    <citation type="journal article" date="2022" name="Mol. Ecol. Resour.">
        <title>The genomes of chicory, endive, great burdock and yacon provide insights into Asteraceae paleo-polyploidization history and plant inulin production.</title>
        <authorList>
            <person name="Fan W."/>
            <person name="Wang S."/>
            <person name="Wang H."/>
            <person name="Wang A."/>
            <person name="Jiang F."/>
            <person name="Liu H."/>
            <person name="Zhao H."/>
            <person name="Xu D."/>
            <person name="Zhang Y."/>
        </authorList>
    </citation>
    <scope>NUCLEOTIDE SEQUENCE [LARGE SCALE GENOMIC DNA]</scope>
    <source>
        <strain evidence="2">cv. Yunnan</strain>
        <tissue evidence="1">Leaves</tissue>
    </source>
</reference>
<reference evidence="2" key="1">
    <citation type="journal article" date="2022" name="Mol. Ecol. Resour.">
        <title>The genomes of chicory, endive, great burdock and yacon provide insights into Asteraceae palaeo-polyploidization history and plant inulin production.</title>
        <authorList>
            <person name="Fan W."/>
            <person name="Wang S."/>
            <person name="Wang H."/>
            <person name="Wang A."/>
            <person name="Jiang F."/>
            <person name="Liu H."/>
            <person name="Zhao H."/>
            <person name="Xu D."/>
            <person name="Zhang Y."/>
        </authorList>
    </citation>
    <scope>NUCLEOTIDE SEQUENCE [LARGE SCALE GENOMIC DNA]</scope>
    <source>
        <strain evidence="2">cv. Yunnan</strain>
    </source>
</reference>
<proteinExistence type="predicted"/>
<keyword evidence="2" id="KW-1185">Reference proteome</keyword>
<protein>
    <submittedName>
        <fullName evidence="1">Uncharacterized protein</fullName>
    </submittedName>
</protein>